<evidence type="ECO:0000256" key="1">
    <source>
        <dbReference type="ARBA" id="ARBA00022801"/>
    </source>
</evidence>
<dbReference type="GO" id="GO:0006167">
    <property type="term" value="P:AMP biosynthetic process"/>
    <property type="evidence" value="ECO:0007669"/>
    <property type="project" value="TreeGrafter"/>
</dbReference>
<dbReference type="Gene3D" id="3.90.79.10">
    <property type="entry name" value="Nucleoside Triphosphate Pyrophosphohydrolase"/>
    <property type="match status" value="1"/>
</dbReference>
<comment type="caution">
    <text evidence="3">The sequence shown here is derived from an EMBL/GenBank/DDBJ whole genome shotgun (WGS) entry which is preliminary data.</text>
</comment>
<dbReference type="STRING" id="644548.SCNU_10094"/>
<dbReference type="PANTHER" id="PTHR21340">
    <property type="entry name" value="DIADENOSINE 5,5-P1,P4-TETRAPHOSPHATE PYROPHOSPHOHYDROLASE MUTT"/>
    <property type="match status" value="1"/>
</dbReference>
<evidence type="ECO:0000313" key="4">
    <source>
        <dbReference type="Proteomes" id="UP000035065"/>
    </source>
</evidence>
<dbReference type="GO" id="GO:0004081">
    <property type="term" value="F:bis(5'-nucleosyl)-tetraphosphatase (asymmetrical) activity"/>
    <property type="evidence" value="ECO:0007669"/>
    <property type="project" value="TreeGrafter"/>
</dbReference>
<name>F1YJI2_9ACTN</name>
<dbReference type="Pfam" id="PF00293">
    <property type="entry name" value="NUDIX"/>
    <property type="match status" value="1"/>
</dbReference>
<dbReference type="PANTHER" id="PTHR21340:SF7">
    <property type="entry name" value="NUDIX HYDROLASE DOMAIN-CONTAINING PROTEIN"/>
    <property type="match status" value="1"/>
</dbReference>
<dbReference type="PROSITE" id="PS00893">
    <property type="entry name" value="NUDIX_BOX"/>
    <property type="match status" value="1"/>
</dbReference>
<keyword evidence="4" id="KW-1185">Reference proteome</keyword>
<dbReference type="RefSeq" id="WP_009679243.1">
    <property type="nucleotide sequence ID" value="NZ_AEUD01000007.1"/>
</dbReference>
<dbReference type="CDD" id="cd04662">
    <property type="entry name" value="NUDIX_Hydrolase"/>
    <property type="match status" value="1"/>
</dbReference>
<dbReference type="GO" id="GO:0006754">
    <property type="term" value="P:ATP biosynthetic process"/>
    <property type="evidence" value="ECO:0007669"/>
    <property type="project" value="TreeGrafter"/>
</dbReference>
<dbReference type="InterPro" id="IPR020084">
    <property type="entry name" value="NUDIX_hydrolase_CS"/>
</dbReference>
<evidence type="ECO:0000313" key="3">
    <source>
        <dbReference type="EMBL" id="EGD55215.1"/>
    </source>
</evidence>
<dbReference type="OrthoDB" id="954553at2"/>
<evidence type="ECO:0000259" key="2">
    <source>
        <dbReference type="PROSITE" id="PS51462"/>
    </source>
</evidence>
<dbReference type="SUPFAM" id="SSF55811">
    <property type="entry name" value="Nudix"/>
    <property type="match status" value="1"/>
</dbReference>
<dbReference type="InterPro" id="IPR051325">
    <property type="entry name" value="Nudix_hydrolase_domain"/>
</dbReference>
<dbReference type="AlphaFoldDB" id="F1YJI2"/>
<organism evidence="3 4">
    <name type="scientific">Gordonia neofelifaecis NRRL B-59395</name>
    <dbReference type="NCBI Taxonomy" id="644548"/>
    <lineage>
        <taxon>Bacteria</taxon>
        <taxon>Bacillati</taxon>
        <taxon>Actinomycetota</taxon>
        <taxon>Actinomycetes</taxon>
        <taxon>Mycobacteriales</taxon>
        <taxon>Gordoniaceae</taxon>
        <taxon>Gordonia</taxon>
    </lineage>
</organism>
<accession>F1YJI2</accession>
<keyword evidence="1 3" id="KW-0378">Hydrolase</keyword>
<dbReference type="EMBL" id="AEUD01000007">
    <property type="protein sequence ID" value="EGD55215.1"/>
    <property type="molecule type" value="Genomic_DNA"/>
</dbReference>
<sequence length="155" mass="16591">MSKAQTSAGILLYRRDGAALEVLLVHPGGPFFARKDDGAWSIPKGLLDDGENPLTAARREFAEETGHPAPTGPAHDLGEVRLRSGKRVVGFAVEGDLDADAIVSNTFEVVWPPRSGKTQAFPEVDRGGWFSLDEARVKLNPAQAAFVDRLAAAVD</sequence>
<proteinExistence type="predicted"/>
<dbReference type="InterPro" id="IPR000086">
    <property type="entry name" value="NUDIX_hydrolase_dom"/>
</dbReference>
<gene>
    <name evidence="3" type="ORF">SCNU_10094</name>
</gene>
<dbReference type="Proteomes" id="UP000035065">
    <property type="component" value="Unassembled WGS sequence"/>
</dbReference>
<dbReference type="eggNOG" id="COG4119">
    <property type="taxonomic scope" value="Bacteria"/>
</dbReference>
<dbReference type="PROSITE" id="PS51462">
    <property type="entry name" value="NUDIX"/>
    <property type="match status" value="1"/>
</dbReference>
<protein>
    <submittedName>
        <fullName evidence="3">NUDIX hydrolase</fullName>
    </submittedName>
</protein>
<dbReference type="InterPro" id="IPR015797">
    <property type="entry name" value="NUDIX_hydrolase-like_dom_sf"/>
</dbReference>
<reference evidence="3 4" key="1">
    <citation type="journal article" date="2011" name="J. Bacteriol.">
        <title>Draft Genome Sequence of Gordonia neofelifaecis NRRL B-59395, a Cholesterol-Degrading Actinomycete.</title>
        <authorList>
            <person name="Ge F."/>
            <person name="Li W."/>
            <person name="Chen G."/>
            <person name="Liu Y."/>
            <person name="Zhang G."/>
            <person name="Yong B."/>
            <person name="Wang Q."/>
            <person name="Wang N."/>
            <person name="Huang Z."/>
            <person name="Li W."/>
            <person name="Wang J."/>
            <person name="Wu C."/>
            <person name="Xie Q."/>
            <person name="Liu G."/>
        </authorList>
    </citation>
    <scope>NUCLEOTIDE SEQUENCE [LARGE SCALE GENOMIC DNA]</scope>
    <source>
        <strain evidence="3 4">NRRL B-59395</strain>
    </source>
</reference>
<feature type="domain" description="Nudix hydrolase" evidence="2">
    <location>
        <begin position="3"/>
        <end position="152"/>
    </location>
</feature>